<feature type="transmembrane region" description="Helical" evidence="2">
    <location>
        <begin position="12"/>
        <end position="29"/>
    </location>
</feature>
<dbReference type="eggNOG" id="ENOG502SJG8">
    <property type="taxonomic scope" value="Eukaryota"/>
</dbReference>
<gene>
    <name evidence="3" type="ORF">GLAREA_05067</name>
</gene>
<dbReference type="OMA" id="VGWEFDA"/>
<proteinExistence type="inferred from homology"/>
<dbReference type="RefSeq" id="XP_008076548.1">
    <property type="nucleotide sequence ID" value="XM_008078357.1"/>
</dbReference>
<dbReference type="PANTHER" id="PTHR31834">
    <property type="entry name" value="INITIATION-SPECIFIC ALPHA-1,6-MANNOSYLTRANSFERASE"/>
    <property type="match status" value="1"/>
</dbReference>
<keyword evidence="2" id="KW-1133">Transmembrane helix</keyword>
<dbReference type="GO" id="GO:0000009">
    <property type="term" value="F:alpha-1,6-mannosyltransferase activity"/>
    <property type="evidence" value="ECO:0007669"/>
    <property type="project" value="InterPro"/>
</dbReference>
<name>S3DDD1_GLAL2</name>
<dbReference type="InterPro" id="IPR029044">
    <property type="entry name" value="Nucleotide-diphossugar_trans"/>
</dbReference>
<evidence type="ECO:0000313" key="4">
    <source>
        <dbReference type="Proteomes" id="UP000016922"/>
    </source>
</evidence>
<evidence type="ECO:0000256" key="2">
    <source>
        <dbReference type="SAM" id="Phobius"/>
    </source>
</evidence>
<dbReference type="Gene3D" id="3.90.550.20">
    <property type="match status" value="1"/>
</dbReference>
<dbReference type="InterPro" id="IPR007577">
    <property type="entry name" value="GlycoTrfase_DXD_sugar-bd_CS"/>
</dbReference>
<sequence>MFLSNRRSALKSVSAVIVVVLVLVFFISSHTRYITNPEILLFSNPLFQTTTTPPEFIPSVTAIPEKIWYKLDSRGLTQQVRERVDTCLNKNPSYEYECLTDISGDAYVVEKFARRLDIVEAFLALPFPILKADFLRYLLLFNEGGTYSDLDVSCNEMTIQDWIPAQYKKDARVVVGWEFDVGWGDSFVREFATWTIMARPGSPHLAMVLEDILEGLQEKTQEHNVTIADLTWTMVGDVVDLTGPRRMTRSILKSLRATPGIDFSDESIANLSEPKLVGDVLILPGYSFALSSNHYKLEDTQGPALATHHLTGVGRIIMVGRQWRRSCNNLTILMWNGVGYQAGTIQSEFNCSSHGLYTLFPHHRVGSGINR</sequence>
<evidence type="ECO:0000256" key="1">
    <source>
        <dbReference type="ARBA" id="ARBA00009003"/>
    </source>
</evidence>
<protein>
    <recommendedName>
        <fullName evidence="5">Initiation-specific alpha-1,6-mannosyltransferase</fullName>
    </recommendedName>
</protein>
<dbReference type="GeneID" id="19464122"/>
<dbReference type="GO" id="GO:0006487">
    <property type="term" value="P:protein N-linked glycosylation"/>
    <property type="evidence" value="ECO:0007669"/>
    <property type="project" value="TreeGrafter"/>
</dbReference>
<dbReference type="STRING" id="1116229.S3DDD1"/>
<comment type="similarity">
    <text evidence="1">Belongs to the glycosyltransferase 32 family.</text>
</comment>
<dbReference type="SUPFAM" id="SSF53448">
    <property type="entry name" value="Nucleotide-diphospho-sugar transferases"/>
    <property type="match status" value="1"/>
</dbReference>
<dbReference type="KEGG" id="glz:GLAREA_05067"/>
<dbReference type="HOGENOM" id="CLU_022381_0_1_1"/>
<reference evidence="3 4" key="1">
    <citation type="journal article" date="2013" name="BMC Genomics">
        <title>Genomics-driven discovery of the pneumocandin biosynthetic gene cluster in the fungus Glarea lozoyensis.</title>
        <authorList>
            <person name="Chen L."/>
            <person name="Yue Q."/>
            <person name="Zhang X."/>
            <person name="Xiang M."/>
            <person name="Wang C."/>
            <person name="Li S."/>
            <person name="Che Y."/>
            <person name="Ortiz-Lopez F.J."/>
            <person name="Bills G.F."/>
            <person name="Liu X."/>
            <person name="An Z."/>
        </authorList>
    </citation>
    <scope>NUCLEOTIDE SEQUENCE [LARGE SCALE GENOMIC DNA]</scope>
    <source>
        <strain evidence="4">ATCC 20868 / MF5171</strain>
    </source>
</reference>
<dbReference type="EMBL" id="KE145353">
    <property type="protein sequence ID" value="EPE35730.1"/>
    <property type="molecule type" value="Genomic_DNA"/>
</dbReference>
<organism evidence="3 4">
    <name type="scientific">Glarea lozoyensis (strain ATCC 20868 / MF5171)</name>
    <dbReference type="NCBI Taxonomy" id="1116229"/>
    <lineage>
        <taxon>Eukaryota</taxon>
        <taxon>Fungi</taxon>
        <taxon>Dikarya</taxon>
        <taxon>Ascomycota</taxon>
        <taxon>Pezizomycotina</taxon>
        <taxon>Leotiomycetes</taxon>
        <taxon>Helotiales</taxon>
        <taxon>Helotiaceae</taxon>
        <taxon>Glarea</taxon>
    </lineage>
</organism>
<keyword evidence="2" id="KW-0812">Transmembrane</keyword>
<dbReference type="GO" id="GO:0000136">
    <property type="term" value="C:mannan polymerase complex"/>
    <property type="evidence" value="ECO:0007669"/>
    <property type="project" value="TreeGrafter"/>
</dbReference>
<dbReference type="PANTHER" id="PTHR31834:SF8">
    <property type="entry name" value="TRANSFERASE, PUTATIVE (AFU_ORTHOLOGUE AFUA_6G14040)-RELATED"/>
    <property type="match status" value="1"/>
</dbReference>
<dbReference type="InterPro" id="IPR039367">
    <property type="entry name" value="Och1-like"/>
</dbReference>
<dbReference type="AlphaFoldDB" id="S3DDD1"/>
<evidence type="ECO:0008006" key="5">
    <source>
        <dbReference type="Google" id="ProtNLM"/>
    </source>
</evidence>
<dbReference type="Proteomes" id="UP000016922">
    <property type="component" value="Unassembled WGS sequence"/>
</dbReference>
<keyword evidence="2" id="KW-0472">Membrane</keyword>
<dbReference type="Pfam" id="PF04488">
    <property type="entry name" value="Gly_transf_sug"/>
    <property type="match status" value="1"/>
</dbReference>
<keyword evidence="4" id="KW-1185">Reference proteome</keyword>
<accession>S3DDD1</accession>
<dbReference type="OrthoDB" id="409543at2759"/>
<evidence type="ECO:0000313" key="3">
    <source>
        <dbReference type="EMBL" id="EPE35730.1"/>
    </source>
</evidence>